<keyword evidence="17" id="KW-1185">Reference proteome</keyword>
<keyword evidence="6" id="KW-0832">Ubl conjugation</keyword>
<protein>
    <recommendedName>
        <fullName evidence="3">KAT8 regulatory NSL complex subunit 2</fullName>
    </recommendedName>
    <alternativeName>
        <fullName evidence="11">NSL complex protein NSL2</fullName>
    </alternativeName>
    <alternativeName>
        <fullName evidence="10">Non-specific lethal 2 homolog</fullName>
    </alternativeName>
</protein>
<keyword evidence="5" id="KW-0597">Phosphoprotein</keyword>
<reference evidence="16 17" key="1">
    <citation type="submission" date="2017-06" db="EMBL/GenBank/DDBJ databases">
        <title>A platform for efficient transgenesis in Macrostomum lignano, a flatworm model organism for stem cell research.</title>
        <authorList>
            <person name="Berezikov E."/>
        </authorList>
    </citation>
    <scope>NUCLEOTIDE SEQUENCE [LARGE SCALE GENOMIC DNA]</scope>
    <source>
        <strain evidence="16">DV1</strain>
        <tissue evidence="16">Whole organism</tissue>
    </source>
</reference>
<feature type="domain" description="KANL2-like probable zinc-finger" evidence="15">
    <location>
        <begin position="328"/>
        <end position="385"/>
    </location>
</feature>
<evidence type="ECO:0000256" key="6">
    <source>
        <dbReference type="ARBA" id="ARBA00022843"/>
    </source>
</evidence>
<evidence type="ECO:0000256" key="3">
    <source>
        <dbReference type="ARBA" id="ARBA00015508"/>
    </source>
</evidence>
<feature type="compositionally biased region" description="Polar residues" evidence="14">
    <location>
        <begin position="1"/>
        <end position="15"/>
    </location>
</feature>
<comment type="function">
    <text evidence="12">Non-catalytic component of the NSL histone acetyltransferase complex, a multiprotein complex that mediates histone H4 acetylation at 'Lys-5'- and 'Lys-8' (H4K5ac and H4K8ac) at transcription start sites and promotes transcription initiation. Required for NSL complex stability and for transcription of intraciliary transport genes in both ciliated and non-ciliated cells by regulating histone H4 acetylation at 'Lys-5'- and 'Lys-12' (H4K5ac and H4K12ac). This is necessary for cilium assembly in ciliated cells and for organization of the microtubule cytoskeleton in non-ciliated cells. Required within the NSL complex to maintain nuclear architecture stability by promoting KAT8-mediated acetylation of lamin LMNA.</text>
</comment>
<proteinExistence type="predicted"/>
<gene>
    <name evidence="16" type="ORF">BOX15_Mlig012724g2</name>
</gene>
<feature type="region of interest" description="Disordered" evidence="14">
    <location>
        <begin position="179"/>
        <end position="212"/>
    </location>
</feature>
<evidence type="ECO:0000256" key="1">
    <source>
        <dbReference type="ARBA" id="ARBA00004123"/>
    </source>
</evidence>
<evidence type="ECO:0000256" key="4">
    <source>
        <dbReference type="ARBA" id="ARBA00022499"/>
    </source>
</evidence>
<comment type="subunit">
    <text evidence="13">Component of the NSL complex at least composed of KAT8/MOF, KANSL1, KANSL2, KANSL3, MCRS1, PHF20, OGT1/OGT, WDR5 and HCFC1.</text>
</comment>
<feature type="compositionally biased region" description="Low complexity" evidence="14">
    <location>
        <begin position="446"/>
        <end position="475"/>
    </location>
</feature>
<comment type="subcellular location">
    <subcellularLocation>
        <location evidence="2">Mitochondrion</location>
    </subcellularLocation>
    <subcellularLocation>
        <location evidence="1">Nucleus</location>
    </subcellularLocation>
</comment>
<dbReference type="EMBL" id="NIVC01001462">
    <property type="protein sequence ID" value="PAA67686.1"/>
    <property type="molecule type" value="Genomic_DNA"/>
</dbReference>
<evidence type="ECO:0000256" key="10">
    <source>
        <dbReference type="ARBA" id="ARBA00032947"/>
    </source>
</evidence>
<feature type="region of interest" description="Disordered" evidence="14">
    <location>
        <begin position="418"/>
        <end position="475"/>
    </location>
</feature>
<feature type="region of interest" description="Disordered" evidence="14">
    <location>
        <begin position="531"/>
        <end position="775"/>
    </location>
</feature>
<feature type="region of interest" description="Disordered" evidence="14">
    <location>
        <begin position="258"/>
        <end position="283"/>
    </location>
</feature>
<evidence type="ECO:0000256" key="13">
    <source>
        <dbReference type="ARBA" id="ARBA00093543"/>
    </source>
</evidence>
<keyword evidence="4" id="KW-1017">Isopeptide bond</keyword>
<dbReference type="Proteomes" id="UP000215902">
    <property type="component" value="Unassembled WGS sequence"/>
</dbReference>
<dbReference type="GO" id="GO:0005634">
    <property type="term" value="C:nucleus"/>
    <property type="evidence" value="ECO:0007669"/>
    <property type="project" value="UniProtKB-SubCell"/>
</dbReference>
<dbReference type="GO" id="GO:0044545">
    <property type="term" value="C:NSL complex"/>
    <property type="evidence" value="ECO:0007669"/>
    <property type="project" value="TreeGrafter"/>
</dbReference>
<evidence type="ECO:0000313" key="17">
    <source>
        <dbReference type="Proteomes" id="UP000215902"/>
    </source>
</evidence>
<dbReference type="STRING" id="282301.A0A267F1T6"/>
<feature type="compositionally biased region" description="Basic and acidic residues" evidence="14">
    <location>
        <begin position="538"/>
        <end position="723"/>
    </location>
</feature>
<keyword evidence="8" id="KW-0496">Mitochondrion</keyword>
<feature type="compositionally biased region" description="Low complexity" evidence="14">
    <location>
        <begin position="16"/>
        <end position="26"/>
    </location>
</feature>
<feature type="compositionally biased region" description="Polar residues" evidence="14">
    <location>
        <begin position="844"/>
        <end position="856"/>
    </location>
</feature>
<feature type="compositionally biased region" description="Basic and acidic residues" evidence="14">
    <location>
        <begin position="743"/>
        <end position="752"/>
    </location>
</feature>
<evidence type="ECO:0000259" key="15">
    <source>
        <dbReference type="Pfam" id="PF13891"/>
    </source>
</evidence>
<feature type="non-terminal residue" evidence="16">
    <location>
        <position position="1"/>
    </location>
</feature>
<dbReference type="GO" id="GO:0006325">
    <property type="term" value="P:chromatin organization"/>
    <property type="evidence" value="ECO:0007669"/>
    <property type="project" value="UniProtKB-KW"/>
</dbReference>
<feature type="region of interest" description="Disordered" evidence="14">
    <location>
        <begin position="844"/>
        <end position="870"/>
    </location>
</feature>
<accession>A0A267F1T6</accession>
<dbReference type="PANTHER" id="PTHR13453">
    <property type="entry name" value="KAT8 REGULATORY NSL COMPLEX SUBUNIT 2"/>
    <property type="match status" value="1"/>
</dbReference>
<feature type="compositionally biased region" description="Polar residues" evidence="14">
    <location>
        <begin position="727"/>
        <end position="742"/>
    </location>
</feature>
<evidence type="ECO:0000256" key="14">
    <source>
        <dbReference type="SAM" id="MobiDB-lite"/>
    </source>
</evidence>
<keyword evidence="7" id="KW-0156">Chromatin regulator</keyword>
<evidence type="ECO:0000256" key="11">
    <source>
        <dbReference type="ARBA" id="ARBA00033378"/>
    </source>
</evidence>
<evidence type="ECO:0000256" key="2">
    <source>
        <dbReference type="ARBA" id="ARBA00004173"/>
    </source>
</evidence>
<dbReference type="OrthoDB" id="677315at2759"/>
<evidence type="ECO:0000256" key="8">
    <source>
        <dbReference type="ARBA" id="ARBA00023128"/>
    </source>
</evidence>
<dbReference type="Pfam" id="PF13891">
    <property type="entry name" value="zf-C3HC3H_KANSL2"/>
    <property type="match status" value="1"/>
</dbReference>
<dbReference type="InterPro" id="IPR025927">
    <property type="entry name" value="Znf_KANL2-like"/>
</dbReference>
<evidence type="ECO:0000256" key="12">
    <source>
        <dbReference type="ARBA" id="ARBA00093359"/>
    </source>
</evidence>
<dbReference type="PANTHER" id="PTHR13453:SF1">
    <property type="entry name" value="KAT8 REGULATORY NSL COMPLEX SUBUNIT 2"/>
    <property type="match status" value="1"/>
</dbReference>
<organism evidence="16 17">
    <name type="scientific">Macrostomum lignano</name>
    <dbReference type="NCBI Taxonomy" id="282301"/>
    <lineage>
        <taxon>Eukaryota</taxon>
        <taxon>Metazoa</taxon>
        <taxon>Spiralia</taxon>
        <taxon>Lophotrochozoa</taxon>
        <taxon>Platyhelminthes</taxon>
        <taxon>Rhabditophora</taxon>
        <taxon>Macrostomorpha</taxon>
        <taxon>Macrostomida</taxon>
        <taxon>Macrostomidae</taxon>
        <taxon>Macrostomum</taxon>
    </lineage>
</organism>
<name>A0A267F1T6_9PLAT</name>
<evidence type="ECO:0000313" key="16">
    <source>
        <dbReference type="EMBL" id="PAA67686.1"/>
    </source>
</evidence>
<evidence type="ECO:0000256" key="7">
    <source>
        <dbReference type="ARBA" id="ARBA00022853"/>
    </source>
</evidence>
<sequence>ECSRMQQDSPTKTSISSASAAAAAAARTQTTHRQVGAGPQPPPEPLCQHSLGQCTNLRYPGHTVCARHLATTAPYTQSDQASLNQTPLQFCQYQTNSNAQSIRCGEVVERPKRFCHQHEPDPLPEPSLGLPAQLGPDAALQELLNSVSSLQNKPPEKYCFADAFQISKFVRAKVSEPNPHRVRDRMSECASDTDSSLSDDPSDSEESTFPSTAEVFTRTEVVRAARCKLQALKTAYEDEVLRLQRELRQGYEKFVSSGGASAVGGSSASSSAPGGVASSTASSSSRRSAYEQCQVLTGTDKWLRHRATERRYYAAYIEQMKPPSTRRCSYSGPPSKCYERALPLSSYCLNHVLSEPNQCLFRACTQAGCTKPVIRFESSGRCDLHRGAEHYELPDDLLQSALDSANKVAKPQVFLQSPCTTPSKHLKPHHQSQKQPQHQQQHKHQPASSSASAQAQSHQSNLPPPSQSSSAESASAAAAAAAADLDLDDVSVLPSVGMMLSSSEVATIMRDGAFNIDIFSPTHLNALLRTGDDDEVNQDEKPTDQDEKPTDQDEKPTDRDEKPTDQDDKPTDQDKKPTDQDEKPTDQDEKPTDQDDKPTDQDKKPTDQDEKPTDQDEKPTDQDEKPTDQDEKPTDQDEKPTDQDEKPTDRDEKPTDQDDKPTDQDKKPTDRDEKPNDRDEKPTNHDEKPTDRDEKPTDRDEKPTNHDEKQTTQDEKSANHDEEPVNQDKSPYNQHDSSTNQHEIPDNLENRSTKQKPIYSEDSVEHTGKASTEGSQVFCVKEAATAIKKAEMTPFTNHHEPMEICSIVTEQTADKVECKEPAKSQESVYNEQTNVIADGADSISAQESNLHQSQPTLRGRKRLHSSTSSDKEVEVIQALMMLTGASSATSVLACDKECDTECQGSSTKD</sequence>
<dbReference type="AlphaFoldDB" id="A0A267F1T6"/>
<dbReference type="InterPro" id="IPR026316">
    <property type="entry name" value="NSL2"/>
</dbReference>
<feature type="region of interest" description="Disordered" evidence="14">
    <location>
        <begin position="1"/>
        <end position="44"/>
    </location>
</feature>
<dbReference type="GO" id="GO:0005739">
    <property type="term" value="C:mitochondrion"/>
    <property type="evidence" value="ECO:0007669"/>
    <property type="project" value="UniProtKB-SubCell"/>
</dbReference>
<keyword evidence="9" id="KW-0539">Nucleus</keyword>
<evidence type="ECO:0000256" key="9">
    <source>
        <dbReference type="ARBA" id="ARBA00023242"/>
    </source>
</evidence>
<comment type="caution">
    <text evidence="16">The sequence shown here is derived from an EMBL/GenBank/DDBJ whole genome shotgun (WGS) entry which is preliminary data.</text>
</comment>
<evidence type="ECO:0000256" key="5">
    <source>
        <dbReference type="ARBA" id="ARBA00022553"/>
    </source>
</evidence>